<proteinExistence type="predicted"/>
<dbReference type="AlphaFoldDB" id="A0A915IHB4"/>
<evidence type="ECO:0000313" key="2">
    <source>
        <dbReference type="WBParaSite" id="nRc.2.0.1.t13199-RA"/>
    </source>
</evidence>
<dbReference type="WBParaSite" id="nRc.2.0.1.t13199-RA">
    <property type="protein sequence ID" value="nRc.2.0.1.t13199-RA"/>
    <property type="gene ID" value="nRc.2.0.1.g13199"/>
</dbReference>
<name>A0A915IHB4_ROMCU</name>
<sequence>MDLPTKITNLDDLCFESENGVLRRLKTCEPSLNLELSLNGEELFWTLLQGEGWVEHKKHSLNSNKIESSQVKSEMGIYKRKHIALTTQSFVFAVNSSCIDRIPPEGGSRRPIFAFKFEIFWSR</sequence>
<organism evidence="1 2">
    <name type="scientific">Romanomermis culicivorax</name>
    <name type="common">Nematode worm</name>
    <dbReference type="NCBI Taxonomy" id="13658"/>
    <lineage>
        <taxon>Eukaryota</taxon>
        <taxon>Metazoa</taxon>
        <taxon>Ecdysozoa</taxon>
        <taxon>Nematoda</taxon>
        <taxon>Enoplea</taxon>
        <taxon>Dorylaimia</taxon>
        <taxon>Mermithida</taxon>
        <taxon>Mermithoidea</taxon>
        <taxon>Mermithidae</taxon>
        <taxon>Romanomermis</taxon>
    </lineage>
</organism>
<protein>
    <submittedName>
        <fullName evidence="2">Uncharacterized protein</fullName>
    </submittedName>
</protein>
<accession>A0A915IHB4</accession>
<evidence type="ECO:0000313" key="1">
    <source>
        <dbReference type="Proteomes" id="UP000887565"/>
    </source>
</evidence>
<reference evidence="2" key="1">
    <citation type="submission" date="2022-11" db="UniProtKB">
        <authorList>
            <consortium name="WormBaseParasite"/>
        </authorList>
    </citation>
    <scope>IDENTIFICATION</scope>
</reference>
<keyword evidence="1" id="KW-1185">Reference proteome</keyword>
<dbReference type="Proteomes" id="UP000887565">
    <property type="component" value="Unplaced"/>
</dbReference>